<organism evidence="1 2">
    <name type="scientific">Enhygromyxa salina</name>
    <dbReference type="NCBI Taxonomy" id="215803"/>
    <lineage>
        <taxon>Bacteria</taxon>
        <taxon>Pseudomonadati</taxon>
        <taxon>Myxococcota</taxon>
        <taxon>Polyangia</taxon>
        <taxon>Nannocystales</taxon>
        <taxon>Nannocystaceae</taxon>
        <taxon>Enhygromyxa</taxon>
    </lineage>
</organism>
<evidence type="ECO:0000313" key="2">
    <source>
        <dbReference type="Proteomes" id="UP000238823"/>
    </source>
</evidence>
<dbReference type="AlphaFoldDB" id="A0A2S9YXR9"/>
<accession>A0A2S9YXR9</accession>
<dbReference type="Proteomes" id="UP000238823">
    <property type="component" value="Unassembled WGS sequence"/>
</dbReference>
<dbReference type="EMBL" id="PVNL01000011">
    <property type="protein sequence ID" value="PRQ09880.1"/>
    <property type="molecule type" value="Genomic_DNA"/>
</dbReference>
<evidence type="ECO:0000313" key="1">
    <source>
        <dbReference type="EMBL" id="PRQ09880.1"/>
    </source>
</evidence>
<reference evidence="1 2" key="1">
    <citation type="submission" date="2018-03" db="EMBL/GenBank/DDBJ databases">
        <title>Draft Genome Sequences of the Obligatory Marine Myxobacteria Enhygromyxa salina SWB007.</title>
        <authorList>
            <person name="Poehlein A."/>
            <person name="Moghaddam J.A."/>
            <person name="Harms H."/>
            <person name="Alanjari M."/>
            <person name="Koenig G.M."/>
            <person name="Daniel R."/>
            <person name="Schaeberle T.F."/>
        </authorList>
    </citation>
    <scope>NUCLEOTIDE SEQUENCE [LARGE SCALE GENOMIC DNA]</scope>
    <source>
        <strain evidence="1 2">SWB007</strain>
    </source>
</reference>
<name>A0A2S9YXR9_9BACT</name>
<gene>
    <name evidence="1" type="ORF">ENSA7_04310</name>
</gene>
<sequence length="279" mass="30917">MGDLLVAVQIDAGGPCHEVAREPAAKQLQRDGPAVAEQEAQQHRVAVVERGLTRVDRRVLLVKPQQRRVGGVAAKPVDELTDRVDHLDPNDPIELAERLKVVLARGRGGERRTHGDLEFGEPGADLVGQEQHLGLRPDPGQPHPTRSVAIGREHLGQPRTLEVVERDRVDHRDVLGVTVGLGERKPSALRVANTVLAKLGQVRALLGLTGIVPVPDMHDTHELVRLRIRPLHHALDRTLGRDFPKQTQRLGVPHMQLVWDRVKPPDRLDEVVLQALRDQ</sequence>
<protein>
    <submittedName>
        <fullName evidence="1">Uncharacterized protein</fullName>
    </submittedName>
</protein>
<proteinExistence type="predicted"/>
<comment type="caution">
    <text evidence="1">The sequence shown here is derived from an EMBL/GenBank/DDBJ whole genome shotgun (WGS) entry which is preliminary data.</text>
</comment>